<protein>
    <submittedName>
        <fullName evidence="2">Uncharacterized protein</fullName>
    </submittedName>
</protein>
<dbReference type="RefSeq" id="WP_338224711.1">
    <property type="nucleotide sequence ID" value="NZ_BTPD01000008.1"/>
</dbReference>
<gene>
    <name evidence="2" type="ORF">Aconfl_26440</name>
</gene>
<keyword evidence="3" id="KW-1185">Reference proteome</keyword>
<name>A0ABQ6PQR8_9BACT</name>
<feature type="region of interest" description="Disordered" evidence="1">
    <location>
        <begin position="11"/>
        <end position="33"/>
    </location>
</feature>
<dbReference type="Pfam" id="PF19265">
    <property type="entry name" value="DUF5908"/>
    <property type="match status" value="1"/>
</dbReference>
<proteinExistence type="predicted"/>
<dbReference type="Proteomes" id="UP001338309">
    <property type="component" value="Unassembled WGS sequence"/>
</dbReference>
<dbReference type="InterPro" id="IPR045459">
    <property type="entry name" value="DUF5908"/>
</dbReference>
<evidence type="ECO:0000313" key="3">
    <source>
        <dbReference type="Proteomes" id="UP001338309"/>
    </source>
</evidence>
<dbReference type="EMBL" id="BTPD01000008">
    <property type="protein sequence ID" value="GMQ30001.1"/>
    <property type="molecule type" value="Genomic_DNA"/>
</dbReference>
<organism evidence="2 3">
    <name type="scientific">Algoriphagus confluentis</name>
    <dbReference type="NCBI Taxonomy" id="1697556"/>
    <lineage>
        <taxon>Bacteria</taxon>
        <taxon>Pseudomonadati</taxon>
        <taxon>Bacteroidota</taxon>
        <taxon>Cytophagia</taxon>
        <taxon>Cytophagales</taxon>
        <taxon>Cyclobacteriaceae</taxon>
        <taxon>Algoriphagus</taxon>
    </lineage>
</organism>
<comment type="caution">
    <text evidence="2">The sequence shown here is derived from an EMBL/GenBank/DDBJ whole genome shotgun (WGS) entry which is preliminary data.</text>
</comment>
<reference evidence="2 3" key="1">
    <citation type="submission" date="2023-08" db="EMBL/GenBank/DDBJ databases">
        <title>Draft genome sequence of Algoriphagus confluentis.</title>
        <authorList>
            <person name="Takatani N."/>
            <person name="Hosokawa M."/>
            <person name="Sawabe T."/>
        </authorList>
    </citation>
    <scope>NUCLEOTIDE SEQUENCE [LARGE SCALE GENOMIC DNA]</scope>
    <source>
        <strain evidence="2 3">NBRC 111222</strain>
    </source>
</reference>
<evidence type="ECO:0000313" key="2">
    <source>
        <dbReference type="EMBL" id="GMQ30001.1"/>
    </source>
</evidence>
<evidence type="ECO:0000256" key="1">
    <source>
        <dbReference type="SAM" id="MobiDB-lite"/>
    </source>
</evidence>
<accession>A0ABQ6PQR8</accession>
<sequence>MPIEIKELIIRTTVDTQNERPTGNQSPSPNTNALMQGLEELAKVIKEKNER</sequence>
<feature type="compositionally biased region" description="Polar residues" evidence="1">
    <location>
        <begin position="13"/>
        <end position="33"/>
    </location>
</feature>